<organism evidence="2 3">
    <name type="scientific">Zea mays</name>
    <name type="common">Maize</name>
    <dbReference type="NCBI Taxonomy" id="4577"/>
    <lineage>
        <taxon>Eukaryota</taxon>
        <taxon>Viridiplantae</taxon>
        <taxon>Streptophyta</taxon>
        <taxon>Embryophyta</taxon>
        <taxon>Tracheophyta</taxon>
        <taxon>Spermatophyta</taxon>
        <taxon>Magnoliopsida</taxon>
        <taxon>Liliopsida</taxon>
        <taxon>Poales</taxon>
        <taxon>Poaceae</taxon>
        <taxon>PACMAD clade</taxon>
        <taxon>Panicoideae</taxon>
        <taxon>Andropogonodae</taxon>
        <taxon>Andropogoneae</taxon>
        <taxon>Tripsacinae</taxon>
        <taxon>Zea</taxon>
    </lineage>
</organism>
<reference evidence="2" key="3">
    <citation type="submission" date="2021-05" db="UniProtKB">
        <authorList>
            <consortium name="EnsemblPlants"/>
        </authorList>
    </citation>
    <scope>IDENTIFICATION</scope>
    <source>
        <strain evidence="2">cv. B73</strain>
    </source>
</reference>
<dbReference type="EnsemblPlants" id="Zm00001eb216250_T001">
    <property type="protein sequence ID" value="Zm00001eb216250_P001"/>
    <property type="gene ID" value="Zm00001eb216250"/>
</dbReference>
<feature type="region of interest" description="Disordered" evidence="1">
    <location>
        <begin position="32"/>
        <end position="89"/>
    </location>
</feature>
<reference evidence="3" key="1">
    <citation type="journal article" date="2009" name="Science">
        <title>The B73 maize genome: complexity, diversity, and dynamics.</title>
        <authorList>
            <person name="Schnable P.S."/>
            <person name="Ware D."/>
            <person name="Fulton R.S."/>
            <person name="Stein J.C."/>
            <person name="Wei F."/>
            <person name="Pasternak S."/>
            <person name="Liang C."/>
            <person name="Zhang J."/>
            <person name="Fulton L."/>
            <person name="Graves T.A."/>
            <person name="Minx P."/>
            <person name="Reily A.D."/>
            <person name="Courtney L."/>
            <person name="Kruchowski S.S."/>
            <person name="Tomlinson C."/>
            <person name="Strong C."/>
            <person name="Delehaunty K."/>
            <person name="Fronick C."/>
            <person name="Courtney B."/>
            <person name="Rock S.M."/>
            <person name="Belter E."/>
            <person name="Du F."/>
            <person name="Kim K."/>
            <person name="Abbott R.M."/>
            <person name="Cotton M."/>
            <person name="Levy A."/>
            <person name="Marchetto P."/>
            <person name="Ochoa K."/>
            <person name="Jackson S.M."/>
            <person name="Gillam B."/>
            <person name="Chen W."/>
            <person name="Yan L."/>
            <person name="Higginbotham J."/>
            <person name="Cardenas M."/>
            <person name="Waligorski J."/>
            <person name="Applebaum E."/>
            <person name="Phelps L."/>
            <person name="Falcone J."/>
            <person name="Kanchi K."/>
            <person name="Thane T."/>
            <person name="Scimone A."/>
            <person name="Thane N."/>
            <person name="Henke J."/>
            <person name="Wang T."/>
            <person name="Ruppert J."/>
            <person name="Shah N."/>
            <person name="Rotter K."/>
            <person name="Hodges J."/>
            <person name="Ingenthron E."/>
            <person name="Cordes M."/>
            <person name="Kohlberg S."/>
            <person name="Sgro J."/>
            <person name="Delgado B."/>
            <person name="Mead K."/>
            <person name="Chinwalla A."/>
            <person name="Leonard S."/>
            <person name="Crouse K."/>
            <person name="Collura K."/>
            <person name="Kudrna D."/>
            <person name="Currie J."/>
            <person name="He R."/>
            <person name="Angelova A."/>
            <person name="Rajasekar S."/>
            <person name="Mueller T."/>
            <person name="Lomeli R."/>
            <person name="Scara G."/>
            <person name="Ko A."/>
            <person name="Delaney K."/>
            <person name="Wissotski M."/>
            <person name="Lopez G."/>
            <person name="Campos D."/>
            <person name="Braidotti M."/>
            <person name="Ashley E."/>
            <person name="Golser W."/>
            <person name="Kim H."/>
            <person name="Lee S."/>
            <person name="Lin J."/>
            <person name="Dujmic Z."/>
            <person name="Kim W."/>
            <person name="Talag J."/>
            <person name="Zuccolo A."/>
            <person name="Fan C."/>
            <person name="Sebastian A."/>
            <person name="Kramer M."/>
            <person name="Spiegel L."/>
            <person name="Nascimento L."/>
            <person name="Zutavern T."/>
            <person name="Miller B."/>
            <person name="Ambroise C."/>
            <person name="Muller S."/>
            <person name="Spooner W."/>
            <person name="Narechania A."/>
            <person name="Ren L."/>
            <person name="Wei S."/>
            <person name="Kumari S."/>
            <person name="Faga B."/>
            <person name="Levy M.J."/>
            <person name="McMahan L."/>
            <person name="Van Buren P."/>
            <person name="Vaughn M.W."/>
            <person name="Ying K."/>
            <person name="Yeh C.-T."/>
            <person name="Emrich S.J."/>
            <person name="Jia Y."/>
            <person name="Kalyanaraman A."/>
            <person name="Hsia A.-P."/>
            <person name="Barbazuk W.B."/>
            <person name="Baucom R.S."/>
            <person name="Brutnell T.P."/>
            <person name="Carpita N.C."/>
            <person name="Chaparro C."/>
            <person name="Chia J.-M."/>
            <person name="Deragon J.-M."/>
            <person name="Estill J.C."/>
            <person name="Fu Y."/>
            <person name="Jeddeloh J.A."/>
            <person name="Han Y."/>
            <person name="Lee H."/>
            <person name="Li P."/>
            <person name="Lisch D.R."/>
            <person name="Liu S."/>
            <person name="Liu Z."/>
            <person name="Nagel D.H."/>
            <person name="McCann M.C."/>
            <person name="SanMiguel P."/>
            <person name="Myers A.M."/>
            <person name="Nettleton D."/>
            <person name="Nguyen J."/>
            <person name="Penning B.W."/>
            <person name="Ponnala L."/>
            <person name="Schneider K.L."/>
            <person name="Schwartz D.C."/>
            <person name="Sharma A."/>
            <person name="Soderlund C."/>
            <person name="Springer N.M."/>
            <person name="Sun Q."/>
            <person name="Wang H."/>
            <person name="Waterman M."/>
            <person name="Westerman R."/>
            <person name="Wolfgruber T.K."/>
            <person name="Yang L."/>
            <person name="Yu Y."/>
            <person name="Zhang L."/>
            <person name="Zhou S."/>
            <person name="Zhu Q."/>
            <person name="Bennetzen J.L."/>
            <person name="Dawe R.K."/>
            <person name="Jiang J."/>
            <person name="Jiang N."/>
            <person name="Presting G.G."/>
            <person name="Wessler S.R."/>
            <person name="Aluru S."/>
            <person name="Martienssen R.A."/>
            <person name="Clifton S.W."/>
            <person name="McCombie W.R."/>
            <person name="Wing R.A."/>
            <person name="Wilson R.K."/>
        </authorList>
    </citation>
    <scope>NUCLEOTIDE SEQUENCE [LARGE SCALE GENOMIC DNA]</scope>
    <source>
        <strain evidence="3">cv. B73</strain>
    </source>
</reference>
<evidence type="ECO:0000256" key="1">
    <source>
        <dbReference type="SAM" id="MobiDB-lite"/>
    </source>
</evidence>
<dbReference type="Proteomes" id="UP000007305">
    <property type="component" value="Chromosome 5"/>
</dbReference>
<evidence type="ECO:0000313" key="3">
    <source>
        <dbReference type="Proteomes" id="UP000007305"/>
    </source>
</evidence>
<dbReference type="AlphaFoldDB" id="A0A804P8P0"/>
<feature type="compositionally biased region" description="Pro residues" evidence="1">
    <location>
        <begin position="37"/>
        <end position="50"/>
    </location>
</feature>
<evidence type="ECO:0000313" key="2">
    <source>
        <dbReference type="EnsemblPlants" id="Zm00001eb216250_P001"/>
    </source>
</evidence>
<dbReference type="Gramene" id="Zm00001eb216250_T001">
    <property type="protein sequence ID" value="Zm00001eb216250_P001"/>
    <property type="gene ID" value="Zm00001eb216250"/>
</dbReference>
<reference evidence="2" key="2">
    <citation type="submission" date="2019-07" db="EMBL/GenBank/DDBJ databases">
        <authorList>
            <person name="Seetharam A."/>
            <person name="Woodhouse M."/>
            <person name="Cannon E."/>
        </authorList>
    </citation>
    <scope>NUCLEOTIDE SEQUENCE [LARGE SCALE GENOMIC DNA]</scope>
    <source>
        <strain evidence="2">cv. B73</strain>
    </source>
</reference>
<keyword evidence="3" id="KW-1185">Reference proteome</keyword>
<proteinExistence type="predicted"/>
<sequence>MLTPRRWESLEASCSGDSIATSYTLDDSTLVRYSIAPGPPPSPAASPNPSPSAAHAPRALNPSTRHPLSRCSDSGTTRTIGVGGGAGTAASPASAAVVAAAAAATHEVLRASRRRDAAGKEAEGEAVVAAAAMVVTVASSNSSDLFTSCSRVYAVGKAKGCFKVSQSITQSSDINFISIHCF</sequence>
<dbReference type="InParanoid" id="A0A804P8P0"/>
<protein>
    <submittedName>
        <fullName evidence="2">Uncharacterized protein</fullName>
    </submittedName>
</protein>
<accession>A0A804P8P0</accession>
<name>A0A804P8P0_MAIZE</name>